<keyword evidence="4" id="KW-1133">Transmembrane helix</keyword>
<comment type="similarity">
    <text evidence="1">Belongs to the UDP-glycosyltransferase family.</text>
</comment>
<evidence type="ECO:0000313" key="6">
    <source>
        <dbReference type="EMBL" id="CAD7087871.1"/>
    </source>
</evidence>
<gene>
    <name evidence="6" type="ORF">HERILL_LOCUS10547</name>
</gene>
<evidence type="ECO:0000256" key="5">
    <source>
        <dbReference type="SAM" id="SignalP"/>
    </source>
</evidence>
<reference evidence="6 7" key="1">
    <citation type="submission" date="2020-11" db="EMBL/GenBank/DDBJ databases">
        <authorList>
            <person name="Wallbank WR R."/>
            <person name="Pardo Diaz C."/>
            <person name="Kozak K."/>
            <person name="Martin S."/>
            <person name="Jiggins C."/>
            <person name="Moest M."/>
            <person name="Warren A I."/>
            <person name="Generalovic N T."/>
            <person name="Byers J.R.P. K."/>
            <person name="Montejo-Kovacevich G."/>
            <person name="Yen C E."/>
        </authorList>
    </citation>
    <scope>NUCLEOTIDE SEQUENCE [LARGE SCALE GENOMIC DNA]</scope>
</reference>
<sequence>MFKMNLLFFTFASLSLAPLVSSSEILLMCPFPAPSHWLWIEHFARGLVNRGHHLTVITNHPTKQPHPNYTEIIISPNFDIPAYFPIETIFEMKYNSYINNVFMWWKVGLLTSEHALNNQKVKNLIRSKSKKFDLVIMEQFFHESFLMFGHKFQAPIVTLGTFGYADNMDRSMGIMTPWSFVPHIALPYKDRMNFWERCHNVFVSVVDLIGRRWYYLPEQQKLAEKYFKDVPGPLPSLLKLERNVSLMLINSHISIDAPRPRMPGLVDVGGIHIKPTKPLPKNIKDFLDGAKHGAIYFSLGSYVRSNQMPKKKVKMILEAFRQLPQRVLWKYEDSSIGPLPENIMISEWMPQNDILAHKNLKLFITHGGIFGTQEGIFHGVPFLFMPLFADQHRNTLKSVNDGLGQSINFADLTTELLLDRIRKVISNKTYSENMKRASLVFRDNLVPPMEEAMYRIEYVIRHKGAPHTKSASVNLQWYEYFLLDVFGSYLSLAIAPIYIILKFISLTMNALNRKKEQNLFKKKIS</sequence>
<keyword evidence="5" id="KW-0732">Signal</keyword>
<accession>A0A7R8YZK9</accession>
<dbReference type="PANTHER" id="PTHR48043:SF158">
    <property type="entry name" value="UDP-GLUCURONOSYLTRANSFERASE"/>
    <property type="match status" value="1"/>
</dbReference>
<dbReference type="Pfam" id="PF00201">
    <property type="entry name" value="UDPGT"/>
    <property type="match status" value="1"/>
</dbReference>
<dbReference type="AlphaFoldDB" id="A0A7R8YZK9"/>
<keyword evidence="7" id="KW-1185">Reference proteome</keyword>
<dbReference type="Proteomes" id="UP000594454">
    <property type="component" value="Chromosome 4"/>
</dbReference>
<evidence type="ECO:0000256" key="1">
    <source>
        <dbReference type="ARBA" id="ARBA00009995"/>
    </source>
</evidence>
<evidence type="ECO:0000256" key="2">
    <source>
        <dbReference type="ARBA" id="ARBA00022676"/>
    </source>
</evidence>
<dbReference type="Gene3D" id="3.40.50.2000">
    <property type="entry name" value="Glycogen Phosphorylase B"/>
    <property type="match status" value="2"/>
</dbReference>
<dbReference type="FunFam" id="3.40.50.2000:FF:000174">
    <property type="entry name" value="UDP-glucuronosyltransferase"/>
    <property type="match status" value="1"/>
</dbReference>
<keyword evidence="4" id="KW-0472">Membrane</keyword>
<dbReference type="SUPFAM" id="SSF53756">
    <property type="entry name" value="UDP-Glycosyltransferase/glycogen phosphorylase"/>
    <property type="match status" value="1"/>
</dbReference>
<dbReference type="FunCoup" id="A0A7R8YZK9">
    <property type="interactions" value="242"/>
</dbReference>
<keyword evidence="2" id="KW-0328">Glycosyltransferase</keyword>
<proteinExistence type="inferred from homology"/>
<dbReference type="InParanoid" id="A0A7R8YZK9"/>
<dbReference type="PANTHER" id="PTHR48043">
    <property type="entry name" value="EG:EG0003.4 PROTEIN-RELATED"/>
    <property type="match status" value="1"/>
</dbReference>
<evidence type="ECO:0000256" key="3">
    <source>
        <dbReference type="ARBA" id="ARBA00022679"/>
    </source>
</evidence>
<organism evidence="6 7">
    <name type="scientific">Hermetia illucens</name>
    <name type="common">Black soldier fly</name>
    <dbReference type="NCBI Taxonomy" id="343691"/>
    <lineage>
        <taxon>Eukaryota</taxon>
        <taxon>Metazoa</taxon>
        <taxon>Ecdysozoa</taxon>
        <taxon>Arthropoda</taxon>
        <taxon>Hexapoda</taxon>
        <taxon>Insecta</taxon>
        <taxon>Pterygota</taxon>
        <taxon>Neoptera</taxon>
        <taxon>Endopterygota</taxon>
        <taxon>Diptera</taxon>
        <taxon>Brachycera</taxon>
        <taxon>Stratiomyomorpha</taxon>
        <taxon>Stratiomyidae</taxon>
        <taxon>Hermetiinae</taxon>
        <taxon>Hermetia</taxon>
    </lineage>
</organism>
<evidence type="ECO:0008006" key="8">
    <source>
        <dbReference type="Google" id="ProtNLM"/>
    </source>
</evidence>
<dbReference type="OrthoDB" id="5835829at2759"/>
<dbReference type="GO" id="GO:0008194">
    <property type="term" value="F:UDP-glycosyltransferase activity"/>
    <property type="evidence" value="ECO:0007669"/>
    <property type="project" value="InterPro"/>
</dbReference>
<evidence type="ECO:0000313" key="7">
    <source>
        <dbReference type="Proteomes" id="UP000594454"/>
    </source>
</evidence>
<protein>
    <recommendedName>
        <fullName evidence="8">UDP-glucuronosyltransferase</fullName>
    </recommendedName>
</protein>
<dbReference type="InterPro" id="IPR050271">
    <property type="entry name" value="UDP-glycosyltransferase"/>
</dbReference>
<keyword evidence="3" id="KW-0808">Transferase</keyword>
<dbReference type="CDD" id="cd03784">
    <property type="entry name" value="GT1_Gtf-like"/>
    <property type="match status" value="1"/>
</dbReference>
<name>A0A7R8YZK9_HERIL</name>
<keyword evidence="4" id="KW-0812">Transmembrane</keyword>
<feature type="signal peptide" evidence="5">
    <location>
        <begin position="1"/>
        <end position="22"/>
    </location>
</feature>
<dbReference type="FunFam" id="3.40.50.2000:FF:000050">
    <property type="entry name" value="UDP-glucuronosyltransferase"/>
    <property type="match status" value="1"/>
</dbReference>
<dbReference type="InterPro" id="IPR002213">
    <property type="entry name" value="UDP_glucos_trans"/>
</dbReference>
<evidence type="ECO:0000256" key="4">
    <source>
        <dbReference type="SAM" id="Phobius"/>
    </source>
</evidence>
<dbReference type="EMBL" id="LR899012">
    <property type="protein sequence ID" value="CAD7087871.1"/>
    <property type="molecule type" value="Genomic_DNA"/>
</dbReference>
<feature type="chain" id="PRO_5030843717" description="UDP-glucuronosyltransferase" evidence="5">
    <location>
        <begin position="23"/>
        <end position="525"/>
    </location>
</feature>
<feature type="transmembrane region" description="Helical" evidence="4">
    <location>
        <begin position="480"/>
        <end position="504"/>
    </location>
</feature>